<dbReference type="InterPro" id="IPR017927">
    <property type="entry name" value="FAD-bd_FR_type"/>
</dbReference>
<dbReference type="SUPFAM" id="SSF54292">
    <property type="entry name" value="2Fe-2S ferredoxin-like"/>
    <property type="match status" value="1"/>
</dbReference>
<dbReference type="InterPro" id="IPR006058">
    <property type="entry name" value="2Fe2S_fd_BS"/>
</dbReference>
<dbReference type="Gene3D" id="3.40.50.80">
    <property type="entry name" value="Nucleotide-binding domain of ferredoxin-NADP reductase (FNR) module"/>
    <property type="match status" value="1"/>
</dbReference>
<dbReference type="SUPFAM" id="SSF63380">
    <property type="entry name" value="Riboflavin synthase domain-like"/>
    <property type="match status" value="1"/>
</dbReference>
<feature type="domain" description="2Fe-2S ferredoxin-type" evidence="2">
    <location>
        <begin position="1"/>
        <end position="91"/>
    </location>
</feature>
<evidence type="ECO:0000259" key="2">
    <source>
        <dbReference type="PROSITE" id="PS51085"/>
    </source>
</evidence>
<dbReference type="OrthoDB" id="9806195at2"/>
<dbReference type="InterPro" id="IPR001709">
    <property type="entry name" value="Flavoprot_Pyr_Nucl_cyt_Rdtase"/>
</dbReference>
<dbReference type="SUPFAM" id="SSF52343">
    <property type="entry name" value="Ferredoxin reductase-like, C-terminal NADP-linked domain"/>
    <property type="match status" value="1"/>
</dbReference>
<dbReference type="Gene3D" id="2.40.30.10">
    <property type="entry name" value="Translation factors"/>
    <property type="match status" value="1"/>
</dbReference>
<dbReference type="PROSITE" id="PS51085">
    <property type="entry name" value="2FE2S_FER_2"/>
    <property type="match status" value="1"/>
</dbReference>
<sequence length="337" mass="37551">MSFTVHVTPSGHQFSTEEGETILDAAERQGIVMPYGCRNGLCGSCAGTLEQGAVSYPGEEESDLAIGGENQCLTCKAVASSDITIHIKEVESTKEIEVRTLPSKVDEMEQLAHDVMRVYLKLLENQRLQFLAGQYLDFLMEDGRRRAFSIANAPHDDERIELHIRRVPGGEFTDYVFDTMKSGSIERIQAPLGGFYLREDSDRPLIMMAGGTGFAPLKGIIEHAFHIGIDRPIHLYWGVRAEQDLYLAELAEKWAAERENFQFTPVLSEPDEGWTGATGWVHEAVVADYPDMSAYDLYMSGPPPMVFAGKDAFLAVGLPEDNMYSDVFEWAKDNPNK</sequence>
<proteinExistence type="predicted"/>
<dbReference type="GO" id="GO:0016491">
    <property type="term" value="F:oxidoreductase activity"/>
    <property type="evidence" value="ECO:0007669"/>
    <property type="project" value="InterPro"/>
</dbReference>
<dbReference type="RefSeq" id="WP_078486913.1">
    <property type="nucleotide sequence ID" value="NZ_MPRJ01000033.1"/>
</dbReference>
<evidence type="ECO:0000313" key="5">
    <source>
        <dbReference type="Proteomes" id="UP000190896"/>
    </source>
</evidence>
<feature type="domain" description="FAD-binding FR-type" evidence="3">
    <location>
        <begin position="98"/>
        <end position="198"/>
    </location>
</feature>
<dbReference type="PANTHER" id="PTHR47354:SF5">
    <property type="entry name" value="PROTEIN RFBI"/>
    <property type="match status" value="1"/>
</dbReference>
<accession>A0A1T2KUT3</accession>
<dbReference type="InterPro" id="IPR001041">
    <property type="entry name" value="2Fe-2S_ferredoxin-type"/>
</dbReference>
<dbReference type="PRINTS" id="PR00371">
    <property type="entry name" value="FPNCR"/>
</dbReference>
<dbReference type="InterPro" id="IPR017938">
    <property type="entry name" value="Riboflavin_synthase-like_b-brl"/>
</dbReference>
<dbReference type="InterPro" id="IPR001433">
    <property type="entry name" value="OxRdtase_FAD/NAD-bd"/>
</dbReference>
<reference evidence="4 5" key="1">
    <citation type="submission" date="2016-11" db="EMBL/GenBank/DDBJ databases">
        <title>Mixed transmission modes and dynamic genome evolution in an obligate animal-bacterial symbiosis.</title>
        <authorList>
            <person name="Russell S.L."/>
            <person name="Corbett-Detig R.B."/>
            <person name="Cavanaugh C.M."/>
        </authorList>
    </citation>
    <scope>NUCLEOTIDE SEQUENCE [LARGE SCALE GENOMIC DNA]</scope>
    <source>
        <strain evidence="4">Se-Cadez</strain>
    </source>
</reference>
<dbReference type="PROSITE" id="PS51384">
    <property type="entry name" value="FAD_FR"/>
    <property type="match status" value="1"/>
</dbReference>
<gene>
    <name evidence="4" type="ORF">BOW51_06440</name>
</gene>
<dbReference type="InterPro" id="IPR012675">
    <property type="entry name" value="Beta-grasp_dom_sf"/>
</dbReference>
<dbReference type="Pfam" id="PF00111">
    <property type="entry name" value="Fer2"/>
    <property type="match status" value="1"/>
</dbReference>
<dbReference type="CDD" id="cd00207">
    <property type="entry name" value="fer2"/>
    <property type="match status" value="1"/>
</dbReference>
<organism evidence="4 5">
    <name type="scientific">Solemya velesiana gill symbiont</name>
    <dbReference type="NCBI Taxonomy" id="1918948"/>
    <lineage>
        <taxon>Bacteria</taxon>
        <taxon>Pseudomonadati</taxon>
        <taxon>Pseudomonadota</taxon>
        <taxon>Gammaproteobacteria</taxon>
        <taxon>sulfur-oxidizing symbionts</taxon>
    </lineage>
</organism>
<dbReference type="Proteomes" id="UP000190896">
    <property type="component" value="Unassembled WGS sequence"/>
</dbReference>
<evidence type="ECO:0000313" key="4">
    <source>
        <dbReference type="EMBL" id="OOZ36582.1"/>
    </source>
</evidence>
<dbReference type="EMBL" id="MPRJ01000033">
    <property type="protein sequence ID" value="OOZ36582.1"/>
    <property type="molecule type" value="Genomic_DNA"/>
</dbReference>
<comment type="cofactor">
    <cofactor evidence="1">
        <name>[2Fe-2S] cluster</name>
        <dbReference type="ChEBI" id="CHEBI:190135"/>
    </cofactor>
</comment>
<dbReference type="AlphaFoldDB" id="A0A1T2KUT3"/>
<dbReference type="PANTHER" id="PTHR47354">
    <property type="entry name" value="NADH OXIDOREDUCTASE HCR"/>
    <property type="match status" value="1"/>
</dbReference>
<dbReference type="InterPro" id="IPR039261">
    <property type="entry name" value="FNR_nucleotide-bd"/>
</dbReference>
<dbReference type="PRINTS" id="PR00410">
    <property type="entry name" value="PHEHYDRXLASE"/>
</dbReference>
<dbReference type="Gene3D" id="3.10.20.30">
    <property type="match status" value="1"/>
</dbReference>
<name>A0A1T2KUT3_9GAMM</name>
<dbReference type="GO" id="GO:0051537">
    <property type="term" value="F:2 iron, 2 sulfur cluster binding"/>
    <property type="evidence" value="ECO:0007669"/>
    <property type="project" value="InterPro"/>
</dbReference>
<dbReference type="InterPro" id="IPR036010">
    <property type="entry name" value="2Fe-2S_ferredoxin-like_sf"/>
</dbReference>
<dbReference type="CDD" id="cd06189">
    <property type="entry name" value="flavin_oxioreductase"/>
    <property type="match status" value="1"/>
</dbReference>
<keyword evidence="5" id="KW-1185">Reference proteome</keyword>
<dbReference type="Pfam" id="PF00175">
    <property type="entry name" value="NAD_binding_1"/>
    <property type="match status" value="1"/>
</dbReference>
<dbReference type="PROSITE" id="PS00197">
    <property type="entry name" value="2FE2S_FER_1"/>
    <property type="match status" value="1"/>
</dbReference>
<comment type="caution">
    <text evidence="4">The sequence shown here is derived from an EMBL/GenBank/DDBJ whole genome shotgun (WGS) entry which is preliminary data.</text>
</comment>
<dbReference type="InterPro" id="IPR050415">
    <property type="entry name" value="MRET"/>
</dbReference>
<protein>
    <submittedName>
        <fullName evidence="4">CDP-6-deoxy-delta-3,4-glucoseen reductase</fullName>
    </submittedName>
</protein>
<dbReference type="Pfam" id="PF00970">
    <property type="entry name" value="FAD_binding_6"/>
    <property type="match status" value="1"/>
</dbReference>
<dbReference type="InterPro" id="IPR008333">
    <property type="entry name" value="Cbr1-like_FAD-bd_dom"/>
</dbReference>
<evidence type="ECO:0000259" key="3">
    <source>
        <dbReference type="PROSITE" id="PS51384"/>
    </source>
</evidence>
<evidence type="ECO:0000256" key="1">
    <source>
        <dbReference type="ARBA" id="ARBA00034078"/>
    </source>
</evidence>